<evidence type="ECO:0000313" key="5">
    <source>
        <dbReference type="Proteomes" id="UP001149813"/>
    </source>
</evidence>
<dbReference type="PANTHER" id="PTHR45875:SF1">
    <property type="entry name" value="METHYLTRANSFERASE N6AMT1"/>
    <property type="match status" value="1"/>
</dbReference>
<dbReference type="Proteomes" id="UP001149813">
    <property type="component" value="Unassembled WGS sequence"/>
</dbReference>
<feature type="non-terminal residue" evidence="4">
    <location>
        <position position="64"/>
    </location>
</feature>
<dbReference type="PANTHER" id="PTHR45875">
    <property type="entry name" value="METHYLTRANSFERASE N6AMT1"/>
    <property type="match status" value="1"/>
</dbReference>
<dbReference type="EMBL" id="JANBOJ010000430">
    <property type="protein sequence ID" value="KAJ1719306.1"/>
    <property type="molecule type" value="Genomic_DNA"/>
</dbReference>
<keyword evidence="5" id="KW-1185">Reference proteome</keyword>
<reference evidence="4" key="1">
    <citation type="submission" date="2022-07" db="EMBL/GenBank/DDBJ databases">
        <title>Phylogenomic reconstructions and comparative analyses of Kickxellomycotina fungi.</title>
        <authorList>
            <person name="Reynolds N.K."/>
            <person name="Stajich J.E."/>
            <person name="Barry K."/>
            <person name="Grigoriev I.V."/>
            <person name="Crous P."/>
            <person name="Smith M.E."/>
        </authorList>
    </citation>
    <scope>NUCLEOTIDE SEQUENCE</scope>
    <source>
        <strain evidence="4">NBRC 32514</strain>
    </source>
</reference>
<dbReference type="GO" id="GO:0102559">
    <property type="term" value="F:peptide chain release factor N(5)-glutamine methyltransferase activity"/>
    <property type="evidence" value="ECO:0007669"/>
    <property type="project" value="UniProtKB-EC"/>
</dbReference>
<dbReference type="InterPro" id="IPR052190">
    <property type="entry name" value="Euk-Arch_PrmC-MTase"/>
</dbReference>
<keyword evidence="3" id="KW-0949">S-adenosyl-L-methionine</keyword>
<accession>A0A9W8CPA0</accession>
<proteinExistence type="predicted"/>
<organism evidence="4 5">
    <name type="scientific">Coemansia erecta</name>
    <dbReference type="NCBI Taxonomy" id="147472"/>
    <lineage>
        <taxon>Eukaryota</taxon>
        <taxon>Fungi</taxon>
        <taxon>Fungi incertae sedis</taxon>
        <taxon>Zoopagomycota</taxon>
        <taxon>Kickxellomycotina</taxon>
        <taxon>Kickxellomycetes</taxon>
        <taxon>Kickxellales</taxon>
        <taxon>Kickxellaceae</taxon>
        <taxon>Coemansia</taxon>
    </lineage>
</organism>
<comment type="caution">
    <text evidence="4">The sequence shown here is derived from an EMBL/GenBank/DDBJ whole genome shotgun (WGS) entry which is preliminary data.</text>
</comment>
<dbReference type="Gene3D" id="3.40.50.150">
    <property type="entry name" value="Vaccinia Virus protein VP39"/>
    <property type="match status" value="1"/>
</dbReference>
<dbReference type="EC" id="2.1.1.297" evidence="4"/>
<name>A0A9W8CPA0_9FUNG</name>
<dbReference type="AlphaFoldDB" id="A0A9W8CPA0"/>
<evidence type="ECO:0000256" key="3">
    <source>
        <dbReference type="ARBA" id="ARBA00022691"/>
    </source>
</evidence>
<dbReference type="InterPro" id="IPR029063">
    <property type="entry name" value="SAM-dependent_MTases_sf"/>
</dbReference>
<dbReference type="OrthoDB" id="406152at2759"/>
<evidence type="ECO:0000256" key="1">
    <source>
        <dbReference type="ARBA" id="ARBA00022603"/>
    </source>
</evidence>
<evidence type="ECO:0000256" key="2">
    <source>
        <dbReference type="ARBA" id="ARBA00022679"/>
    </source>
</evidence>
<sequence length="64" mass="6917">MGLPTPDTSHLRDPQFASVYEPAEDTYLLLDALENDLARLHARRPTICVEIGSGSGCVSAFLGQ</sequence>
<keyword evidence="2 4" id="KW-0808">Transferase</keyword>
<protein>
    <submittedName>
        <fullName evidence="4">S-adenosylmethionine-dependent methyltransferase</fullName>
        <ecNumber evidence="4">2.1.1.297</ecNumber>
    </submittedName>
</protein>
<gene>
    <name evidence="4" type="primary">MTQ2</name>
    <name evidence="4" type="ORF">LPJ53_005914</name>
</gene>
<dbReference type="GO" id="GO:0032259">
    <property type="term" value="P:methylation"/>
    <property type="evidence" value="ECO:0007669"/>
    <property type="project" value="UniProtKB-KW"/>
</dbReference>
<evidence type="ECO:0000313" key="4">
    <source>
        <dbReference type="EMBL" id="KAJ1719306.1"/>
    </source>
</evidence>
<keyword evidence="1 4" id="KW-0489">Methyltransferase</keyword>
<dbReference type="GO" id="GO:0035657">
    <property type="term" value="C:eRF1 methyltransferase complex"/>
    <property type="evidence" value="ECO:0007669"/>
    <property type="project" value="TreeGrafter"/>
</dbReference>